<keyword evidence="3" id="KW-1185">Reference proteome</keyword>
<feature type="region of interest" description="Disordered" evidence="1">
    <location>
        <begin position="140"/>
        <end position="261"/>
    </location>
</feature>
<reference evidence="2 3" key="1">
    <citation type="submission" date="2024-09" db="EMBL/GenBank/DDBJ databases">
        <title>Rethinking Asexuality: The Enigmatic Case of Functional Sexual Genes in Lepraria (Stereocaulaceae).</title>
        <authorList>
            <person name="Doellman M."/>
            <person name="Sun Y."/>
            <person name="Barcenas-Pena A."/>
            <person name="Lumbsch H.T."/>
            <person name="Grewe F."/>
        </authorList>
    </citation>
    <scope>NUCLEOTIDE SEQUENCE [LARGE SCALE GENOMIC DNA]</scope>
    <source>
        <strain evidence="2 3">Mercado 3170</strain>
    </source>
</reference>
<sequence length="321" mass="33695">MKRPRAELDPHPSSPTPKRSKRAVQCASYPQGQMSASRSSADSSTSTLLSSSPKLPPEDDIPSSDLDDSISDTSSSTSSISSSSLSNQNDSSSTNANSSTSSSTSSSISSSNSSSNPFYLTRAPLTDADLARQTATYEAINDFTTDSDPSSISSTSASSSTNSPLPPSSPSYLSFTTSESTASLSSPSSSSNSSSSSGASTTAPNHSLLSTENQVTLQSRLNELLPKMRSANQELEVERAEGRLGERDIENLDEEEGEEGRGYIEMNLGLGVLEERGEGSESDGSQVDKANNKDGGRDGVESAVGRLMRSRRTKGKRKVGD</sequence>
<dbReference type="EMBL" id="JBEFKJ010000001">
    <property type="protein sequence ID" value="KAL2048299.1"/>
    <property type="molecule type" value="Genomic_DNA"/>
</dbReference>
<feature type="region of interest" description="Disordered" evidence="1">
    <location>
        <begin position="274"/>
        <end position="321"/>
    </location>
</feature>
<evidence type="ECO:0000256" key="1">
    <source>
        <dbReference type="SAM" id="MobiDB-lite"/>
    </source>
</evidence>
<feature type="compositionally biased region" description="Basic and acidic residues" evidence="1">
    <location>
        <begin position="290"/>
        <end position="300"/>
    </location>
</feature>
<feature type="compositionally biased region" description="Low complexity" evidence="1">
    <location>
        <begin position="71"/>
        <end position="116"/>
    </location>
</feature>
<feature type="compositionally biased region" description="Polar residues" evidence="1">
    <location>
        <begin position="204"/>
        <end position="221"/>
    </location>
</feature>
<comment type="caution">
    <text evidence="2">The sequence shown here is derived from an EMBL/GenBank/DDBJ whole genome shotgun (WGS) entry which is preliminary data.</text>
</comment>
<feature type="compositionally biased region" description="Acidic residues" evidence="1">
    <location>
        <begin position="58"/>
        <end position="70"/>
    </location>
</feature>
<feature type="compositionally biased region" description="Basic residues" evidence="1">
    <location>
        <begin position="308"/>
        <end position="321"/>
    </location>
</feature>
<feature type="compositionally biased region" description="Basic and acidic residues" evidence="1">
    <location>
        <begin position="236"/>
        <end position="250"/>
    </location>
</feature>
<feature type="compositionally biased region" description="Low complexity" evidence="1">
    <location>
        <begin position="35"/>
        <end position="52"/>
    </location>
</feature>
<evidence type="ECO:0000313" key="2">
    <source>
        <dbReference type="EMBL" id="KAL2048299.1"/>
    </source>
</evidence>
<dbReference type="InterPro" id="IPR027921">
    <property type="entry name" value="NOPCHAP1"/>
</dbReference>
<accession>A0ABR4ARG4</accession>
<protein>
    <submittedName>
        <fullName evidence="2">Uncharacterized protein</fullName>
    </submittedName>
</protein>
<proteinExistence type="predicted"/>
<evidence type="ECO:0000313" key="3">
    <source>
        <dbReference type="Proteomes" id="UP001590950"/>
    </source>
</evidence>
<name>A0ABR4ARG4_9LECA</name>
<feature type="region of interest" description="Disordered" evidence="1">
    <location>
        <begin position="1"/>
        <end position="120"/>
    </location>
</feature>
<dbReference type="Pfam" id="PF15370">
    <property type="entry name" value="NOPCHAP1"/>
    <property type="match status" value="1"/>
</dbReference>
<dbReference type="PANTHER" id="PTHR38489:SF1">
    <property type="entry name" value="HISTONE CHAPERONE DOMAIN-CONTAINING PROTEIN"/>
    <property type="match status" value="1"/>
</dbReference>
<organism evidence="2 3">
    <name type="scientific">Stereocaulon virgatum</name>
    <dbReference type="NCBI Taxonomy" id="373712"/>
    <lineage>
        <taxon>Eukaryota</taxon>
        <taxon>Fungi</taxon>
        <taxon>Dikarya</taxon>
        <taxon>Ascomycota</taxon>
        <taxon>Pezizomycotina</taxon>
        <taxon>Lecanoromycetes</taxon>
        <taxon>OSLEUM clade</taxon>
        <taxon>Lecanoromycetidae</taxon>
        <taxon>Lecanorales</taxon>
        <taxon>Lecanorineae</taxon>
        <taxon>Stereocaulaceae</taxon>
        <taxon>Stereocaulon</taxon>
    </lineage>
</organism>
<dbReference type="Proteomes" id="UP001590950">
    <property type="component" value="Unassembled WGS sequence"/>
</dbReference>
<dbReference type="PANTHER" id="PTHR38489">
    <property type="entry name" value="HISTONE CHAPERONE DOMAIN-CONTAINING PROTEIN"/>
    <property type="match status" value="1"/>
</dbReference>
<gene>
    <name evidence="2" type="ORF">N7G274_000210</name>
</gene>
<feature type="compositionally biased region" description="Low complexity" evidence="1">
    <location>
        <begin position="144"/>
        <end position="163"/>
    </location>
</feature>
<feature type="compositionally biased region" description="Basic and acidic residues" evidence="1">
    <location>
        <begin position="1"/>
        <end position="10"/>
    </location>
</feature>
<feature type="compositionally biased region" description="Low complexity" evidence="1">
    <location>
        <begin position="170"/>
        <end position="203"/>
    </location>
</feature>